<dbReference type="SUPFAM" id="SSF46785">
    <property type="entry name" value="Winged helix' DNA-binding domain"/>
    <property type="match status" value="1"/>
</dbReference>
<dbReference type="SUPFAM" id="SSF51206">
    <property type="entry name" value="cAMP-binding domain-like"/>
    <property type="match status" value="1"/>
</dbReference>
<evidence type="ECO:0000313" key="5">
    <source>
        <dbReference type="EMBL" id="GLH97540.1"/>
    </source>
</evidence>
<keyword evidence="1" id="KW-0805">Transcription regulation</keyword>
<proteinExistence type="predicted"/>
<evidence type="ECO:0000256" key="2">
    <source>
        <dbReference type="ARBA" id="ARBA00023125"/>
    </source>
</evidence>
<accession>A0ABQ5QSF9</accession>
<dbReference type="EMBL" id="BSDI01000011">
    <property type="protein sequence ID" value="GLH97540.1"/>
    <property type="molecule type" value="Genomic_DNA"/>
</dbReference>
<dbReference type="Pfam" id="PF13545">
    <property type="entry name" value="HTH_Crp_2"/>
    <property type="match status" value="1"/>
</dbReference>
<evidence type="ECO:0000256" key="1">
    <source>
        <dbReference type="ARBA" id="ARBA00023015"/>
    </source>
</evidence>
<keyword evidence="3" id="KW-0804">Transcription</keyword>
<protein>
    <recommendedName>
        <fullName evidence="4">HTH crp-type domain-containing protein</fullName>
    </recommendedName>
</protein>
<dbReference type="InterPro" id="IPR018490">
    <property type="entry name" value="cNMP-bd_dom_sf"/>
</dbReference>
<keyword evidence="6" id="KW-1185">Reference proteome</keyword>
<dbReference type="InterPro" id="IPR014710">
    <property type="entry name" value="RmlC-like_jellyroll"/>
</dbReference>
<reference evidence="5" key="1">
    <citation type="submission" date="2022-12" db="EMBL/GenBank/DDBJ databases">
        <title>New Phytohabitans aurantiacus sp. RD004123 nov., an actinomycete isolated from soil.</title>
        <authorList>
            <person name="Triningsih D.W."/>
            <person name="Harunari E."/>
            <person name="Igarashi Y."/>
        </authorList>
    </citation>
    <scope>NUCLEOTIDE SEQUENCE</scope>
    <source>
        <strain evidence="5">RD004123</strain>
    </source>
</reference>
<feature type="domain" description="HTH crp-type" evidence="4">
    <location>
        <begin position="147"/>
        <end position="207"/>
    </location>
</feature>
<gene>
    <name evidence="5" type="ORF">Pa4123_28150</name>
</gene>
<organism evidence="5 6">
    <name type="scientific">Phytohabitans aurantiacus</name>
    <dbReference type="NCBI Taxonomy" id="3016789"/>
    <lineage>
        <taxon>Bacteria</taxon>
        <taxon>Bacillati</taxon>
        <taxon>Actinomycetota</taxon>
        <taxon>Actinomycetes</taxon>
        <taxon>Micromonosporales</taxon>
        <taxon>Micromonosporaceae</taxon>
    </lineage>
</organism>
<keyword evidence="2" id="KW-0238">DNA-binding</keyword>
<name>A0ABQ5QSF9_9ACTN</name>
<comment type="caution">
    <text evidence="5">The sequence shown here is derived from an EMBL/GenBank/DDBJ whole genome shotgun (WGS) entry which is preliminary data.</text>
</comment>
<dbReference type="RefSeq" id="WP_281895521.1">
    <property type="nucleotide sequence ID" value="NZ_BSDI01000011.1"/>
</dbReference>
<dbReference type="InterPro" id="IPR036390">
    <property type="entry name" value="WH_DNA-bd_sf"/>
</dbReference>
<dbReference type="InterPro" id="IPR012318">
    <property type="entry name" value="HTH_CRP"/>
</dbReference>
<dbReference type="Gene3D" id="2.60.120.10">
    <property type="entry name" value="Jelly Rolls"/>
    <property type="match status" value="1"/>
</dbReference>
<sequence length="213" mass="22138">MTSLATIPAFAALDARTLVALERESHPIRYAAGAVIRPATAPGVVCSGPVILLTRGTIVAAYPAASGGQFWAGRWDGPAIVDKPAALGGPTPSGALLATTAVTGRVLPAARFLRLLDEQPSVRRHVLGKLAADALAQRQRMADAVTLPAVARVARSLLAEGTWRGSQEELARVLGLSRVTVNRVLGRLAAASAVRLTEGGVRVVNPTRLATYT</sequence>
<evidence type="ECO:0000256" key="3">
    <source>
        <dbReference type="ARBA" id="ARBA00023163"/>
    </source>
</evidence>
<evidence type="ECO:0000259" key="4">
    <source>
        <dbReference type="PROSITE" id="PS51063"/>
    </source>
</evidence>
<evidence type="ECO:0000313" key="6">
    <source>
        <dbReference type="Proteomes" id="UP001144280"/>
    </source>
</evidence>
<dbReference type="PROSITE" id="PS51063">
    <property type="entry name" value="HTH_CRP_2"/>
    <property type="match status" value="1"/>
</dbReference>
<dbReference type="Proteomes" id="UP001144280">
    <property type="component" value="Unassembled WGS sequence"/>
</dbReference>